<dbReference type="Pfam" id="PF08808">
    <property type="entry name" value="RES"/>
    <property type="match status" value="1"/>
</dbReference>
<evidence type="ECO:0000313" key="3">
    <source>
        <dbReference type="Proteomes" id="UP001165080"/>
    </source>
</evidence>
<dbReference type="EMBL" id="BRXU01000066">
    <property type="protein sequence ID" value="GLC62520.1"/>
    <property type="molecule type" value="Genomic_DNA"/>
</dbReference>
<sequence length="338" mass="37460">MAPRTGLQAHRDSQRWSIPQVVEALREILGARLVAYLAGVKETRAVREWVDGTREPGSEAVKQRLRDAYYIAALLAEREAPGVVQAWFTGMNPQLGDRAPARLLREGDPERTVAEEPVWRVGYRPEPLAWSGWEHATDGRFHGRWDDPHGTFRTLYLGESLLACLLEVLAFARKDKHLATALAEIDENPEDAREHPTADPGTLDPAWLGPRCAASAVLSGRYCRVSAADTVATLYPRFIGDALDAGYDDFDAGLLKNGAARAITQAVSAHLYLQEGIDGIEFASRHGDELDLWCLYEQPHDSQISSHLLRLNEVTLTVDTPELQQALDMLGLHWAPTS</sequence>
<comment type="caution">
    <text evidence="2">The sequence shown here is derived from an EMBL/GenBank/DDBJ whole genome shotgun (WGS) entry which is preliminary data.</text>
</comment>
<organism evidence="2 3">
    <name type="scientific">Pleodorina starrii</name>
    <dbReference type="NCBI Taxonomy" id="330485"/>
    <lineage>
        <taxon>Eukaryota</taxon>
        <taxon>Viridiplantae</taxon>
        <taxon>Chlorophyta</taxon>
        <taxon>core chlorophytes</taxon>
        <taxon>Chlorophyceae</taxon>
        <taxon>CS clade</taxon>
        <taxon>Chlamydomonadales</taxon>
        <taxon>Volvocaceae</taxon>
        <taxon>Pleodorina</taxon>
    </lineage>
</organism>
<dbReference type="InterPro" id="IPR014914">
    <property type="entry name" value="RES_dom"/>
</dbReference>
<reference evidence="2 3" key="1">
    <citation type="journal article" date="2023" name="Commun. Biol.">
        <title>Reorganization of the ancestral sex-determining regions during the evolution of trioecy in Pleodorina starrii.</title>
        <authorList>
            <person name="Takahashi K."/>
            <person name="Suzuki S."/>
            <person name="Kawai-Toyooka H."/>
            <person name="Yamamoto K."/>
            <person name="Hamaji T."/>
            <person name="Ootsuki R."/>
            <person name="Yamaguchi H."/>
            <person name="Kawachi M."/>
            <person name="Higashiyama T."/>
            <person name="Nozaki H."/>
        </authorList>
    </citation>
    <scope>NUCLEOTIDE SEQUENCE [LARGE SCALE GENOMIC DNA]</scope>
    <source>
        <strain evidence="2 3">NIES-4479</strain>
    </source>
</reference>
<protein>
    <recommendedName>
        <fullName evidence="1">RES domain-containing protein</fullName>
    </recommendedName>
</protein>
<name>A0A9W6FB63_9CHLO</name>
<dbReference type="Proteomes" id="UP001165080">
    <property type="component" value="Unassembled WGS sequence"/>
</dbReference>
<evidence type="ECO:0000313" key="2">
    <source>
        <dbReference type="EMBL" id="GLC62520.1"/>
    </source>
</evidence>
<keyword evidence="3" id="KW-1185">Reference proteome</keyword>
<evidence type="ECO:0000259" key="1">
    <source>
        <dbReference type="Pfam" id="PF08808"/>
    </source>
</evidence>
<proteinExistence type="predicted"/>
<accession>A0A9W6FB63</accession>
<feature type="domain" description="RES" evidence="1">
    <location>
        <begin position="118"/>
        <end position="289"/>
    </location>
</feature>
<gene>
    <name evidence="2" type="primary">PLESTB003646</name>
    <name evidence="2" type="ORF">PLESTB_001908600</name>
</gene>
<dbReference type="AlphaFoldDB" id="A0A9W6FB63"/>